<dbReference type="GeneID" id="13393828"/>
<dbReference type="Proteomes" id="UP000008062">
    <property type="component" value="Chromosome 5"/>
</dbReference>
<gene>
    <name evidence="2" type="ORF">MYCGRDRAFT_92985</name>
</gene>
<keyword evidence="3" id="KW-1185">Reference proteome</keyword>
<reference evidence="2 3" key="1">
    <citation type="journal article" date="2011" name="PLoS Genet.">
        <title>Finished genome of the fungal wheat pathogen Mycosphaerella graminicola reveals dispensome structure, chromosome plasticity, and stealth pathogenesis.</title>
        <authorList>
            <person name="Goodwin S.B."/>
            <person name="Ben M'barek S."/>
            <person name="Dhillon B."/>
            <person name="Wittenberg A.H.J."/>
            <person name="Crane C.F."/>
            <person name="Hane J.K."/>
            <person name="Foster A.J."/>
            <person name="Van der Lee T.A.J."/>
            <person name="Grimwood J."/>
            <person name="Aerts A."/>
            <person name="Antoniw J."/>
            <person name="Bailey A."/>
            <person name="Bluhm B."/>
            <person name="Bowler J."/>
            <person name="Bristow J."/>
            <person name="van der Burgt A."/>
            <person name="Canto-Canche B."/>
            <person name="Churchill A.C.L."/>
            <person name="Conde-Ferraez L."/>
            <person name="Cools H.J."/>
            <person name="Coutinho P.M."/>
            <person name="Csukai M."/>
            <person name="Dehal P."/>
            <person name="De Wit P."/>
            <person name="Donzelli B."/>
            <person name="van de Geest H.C."/>
            <person name="van Ham R.C.H.J."/>
            <person name="Hammond-Kosack K.E."/>
            <person name="Henrissat B."/>
            <person name="Kilian A."/>
            <person name="Kobayashi A.K."/>
            <person name="Koopmann E."/>
            <person name="Kourmpetis Y."/>
            <person name="Kuzniar A."/>
            <person name="Lindquist E."/>
            <person name="Lombard V."/>
            <person name="Maliepaard C."/>
            <person name="Martins N."/>
            <person name="Mehrabi R."/>
            <person name="Nap J.P.H."/>
            <person name="Ponomarenko A."/>
            <person name="Rudd J.J."/>
            <person name="Salamov A."/>
            <person name="Schmutz J."/>
            <person name="Schouten H.J."/>
            <person name="Shapiro H."/>
            <person name="Stergiopoulos I."/>
            <person name="Torriani S.F.F."/>
            <person name="Tu H."/>
            <person name="de Vries R.P."/>
            <person name="Waalwijk C."/>
            <person name="Ware S.B."/>
            <person name="Wiebenga A."/>
            <person name="Zwiers L.-H."/>
            <person name="Oliver R.P."/>
            <person name="Grigoriev I.V."/>
            <person name="Kema G.H.J."/>
        </authorList>
    </citation>
    <scope>NUCLEOTIDE SEQUENCE [LARGE SCALE GENOMIC DNA]</scope>
    <source>
        <strain evidence="3">CBS 115943 / IPO323</strain>
    </source>
</reference>
<name>F9XAN2_ZYMTI</name>
<feature type="compositionally biased region" description="Polar residues" evidence="1">
    <location>
        <begin position="7"/>
        <end position="19"/>
    </location>
</feature>
<dbReference type="RefSeq" id="XP_003852053.1">
    <property type="nucleotide sequence ID" value="XM_003852005.1"/>
</dbReference>
<dbReference type="EMBL" id="CM001200">
    <property type="protein sequence ID" value="EGP87029.1"/>
    <property type="molecule type" value="Genomic_DNA"/>
</dbReference>
<evidence type="ECO:0000313" key="3">
    <source>
        <dbReference type="Proteomes" id="UP000008062"/>
    </source>
</evidence>
<evidence type="ECO:0000256" key="1">
    <source>
        <dbReference type="SAM" id="MobiDB-lite"/>
    </source>
</evidence>
<evidence type="ECO:0000313" key="2">
    <source>
        <dbReference type="EMBL" id="EGP87029.1"/>
    </source>
</evidence>
<accession>F9XAN2</accession>
<protein>
    <submittedName>
        <fullName evidence="2">Uncharacterized protein</fullName>
    </submittedName>
</protein>
<organism evidence="2 3">
    <name type="scientific">Zymoseptoria tritici (strain CBS 115943 / IPO323)</name>
    <name type="common">Speckled leaf blotch fungus</name>
    <name type="synonym">Septoria tritici</name>
    <dbReference type="NCBI Taxonomy" id="336722"/>
    <lineage>
        <taxon>Eukaryota</taxon>
        <taxon>Fungi</taxon>
        <taxon>Dikarya</taxon>
        <taxon>Ascomycota</taxon>
        <taxon>Pezizomycotina</taxon>
        <taxon>Dothideomycetes</taxon>
        <taxon>Dothideomycetidae</taxon>
        <taxon>Mycosphaerellales</taxon>
        <taxon>Mycosphaerellaceae</taxon>
        <taxon>Zymoseptoria</taxon>
    </lineage>
</organism>
<proteinExistence type="predicted"/>
<sequence>MAILHVINSTDAHSLSPSSLRDKELKQSSDFSAEASEMNGHDEPSSDDDYHDDRSVASDDSDYHDGRSIASDDDFTGLAAGMTGVDIEDSNTKSALIGAGITDHDFRKLRRETVAFLKAPCPLTSTVEVLNSTAVDQALSILERVDRHIQDTAPVTLSEDDRAVSLTEAKVREMNTAVETAKVSMVLLSTARDDVETADEKRLNMVLPPDKALEDKKHPYTRAMADLRKSETALKETEENSPQTEIMFNACKGSPDVESRLADASATAANEVGTGDEEHAVNALSWVGLVESGLEDAAVAFLLGPTPLKAKALGKRGIGQVLNVIDMVDDEVHDTVPGGLTAADAQHSMGARTYGKLQEDIEQAKAAVVAMQDGEGYVLEVEESTIRECIEKVGRKAKKVAMMKARRTADRKTSVENGEDAAKYLWREQTEWREDAMQNVVDLSVVEAAALSDFLADRR</sequence>
<dbReference type="HOGENOM" id="CLU_596130_0_0_1"/>
<feature type="region of interest" description="Disordered" evidence="1">
    <location>
        <begin position="7"/>
        <end position="70"/>
    </location>
</feature>
<dbReference type="KEGG" id="ztr:MYCGRDRAFT_92985"/>
<dbReference type="InParanoid" id="F9XAN2"/>
<feature type="compositionally biased region" description="Basic and acidic residues" evidence="1">
    <location>
        <begin position="51"/>
        <end position="67"/>
    </location>
</feature>
<dbReference type="AlphaFoldDB" id="F9XAN2"/>